<evidence type="ECO:0000259" key="2">
    <source>
        <dbReference type="PROSITE" id="PS50835"/>
    </source>
</evidence>
<gene>
    <name evidence="3" type="ORF">HOP12_04840</name>
</gene>
<dbReference type="AlphaFoldDB" id="A0A849SG94"/>
<dbReference type="PROSITE" id="PS50835">
    <property type="entry name" value="IG_LIKE"/>
    <property type="match status" value="1"/>
</dbReference>
<sequence length="999" mass="106523">MTSTWPRFTPCCALTLLLGLWCVTPGRSRASVPADFSETVLTSSLQTPTCMAMAPDGRIFIGQQGGAIRVVKNGALLPTAFTTLSVMTPGEQGLLGLAFDPAFTTNGHVYACYTTPSSFNRITRFTANGDVALVGSAVNLFDLDQNLSDFHVGGAIRFGADSMLYIAMGENASSNEAQNLTSLRGKISRIRRDGTIPTDNPFYAQTTGKNRAIWARGFRNPFTFAVQPGTGRMFVNDVGQDAFEEINDLAPGSNYGWPSVEGPGGAPTYVPPLHAYNHSNGCAIVGGAFFDPDTTRWPPQWRGRYFFSDLCAEEIRWINPASPATSQVLGITLAINPVGVALGVDGNLYYIARGDGSNTGVLVKIAYTASFAPSIGLHPQSVSIATGDSAEFTVTANGTPPLAYQWLRGNAPIGAANTPRYVLRDAVKADSGATFRCIVSNATGADTSDAAILSVIGSQSPLASIVTPPEGARFRGGTTLEFSGTASDPEDGTLPPAAYTWWIDLHHDQHLHPGLPETSGLASGSYGIAARNHIENNIWLRVNLRVVDSQGLTTTVYRDVLPDTTVLTLQTDPPGIPLVLDGGLIPTPLAFTSTIGVLRSFGAPGVQTANGKVWLFAGWSDATADTHDVATPATPTAYVARYVSSPEDTILALDWSGDYTHTGDALLREFNTPAELQVQLEGGATGARWSIPFSDVLPLMTAAADTLGVNGRFYGGLLMESYFGFFAYHEAEVWDRGALDALHSGGPTGTIGWDLRYWKKEDFRVGAHAPRVAFGPSSTLELLDYSGSFATPSLNSGQLRFVVRDGTQFWVSEDFAGPAASATADFVMTNPDARRWALYSPSPPKNFKFDLPAAAFVPHVFEDVTAIGYLHSNDNLTKPPGSARCGVTVSAVRARVRLSAATAVEPGIELPARDELELAVAPNPLGSRAAFGFALSKASRIRLNVFDVSGRLVARVIDEPRSAGLQRVNWDASRVGAGVYVAVLECDGRRAARRFAVVR</sequence>
<accession>A0A849SG94</accession>
<protein>
    <recommendedName>
        <fullName evidence="2">Ig-like domain-containing protein</fullName>
    </recommendedName>
</protein>
<dbReference type="InterPro" id="IPR013783">
    <property type="entry name" value="Ig-like_fold"/>
</dbReference>
<dbReference type="InterPro" id="IPR036179">
    <property type="entry name" value="Ig-like_dom_sf"/>
</dbReference>
<feature type="chain" id="PRO_5032947199" description="Ig-like domain-containing protein" evidence="1">
    <location>
        <begin position="31"/>
        <end position="999"/>
    </location>
</feature>
<dbReference type="Pfam" id="PF07679">
    <property type="entry name" value="I-set"/>
    <property type="match status" value="1"/>
</dbReference>
<dbReference type="Gene3D" id="2.120.10.30">
    <property type="entry name" value="TolB, C-terminal domain"/>
    <property type="match status" value="1"/>
</dbReference>
<dbReference type="InterPro" id="IPR011042">
    <property type="entry name" value="6-blade_b-propeller_TolB-like"/>
</dbReference>
<dbReference type="PANTHER" id="PTHR19328">
    <property type="entry name" value="HEDGEHOG-INTERACTING PROTEIN"/>
    <property type="match status" value="1"/>
</dbReference>
<keyword evidence="1" id="KW-0732">Signal</keyword>
<reference evidence="3 4" key="1">
    <citation type="submission" date="2020-04" db="EMBL/GenBank/DDBJ databases">
        <title>Metagenomic profiling of ammonia- and methane-oxidizing microorganisms in a Dutch drinking water treatment plant.</title>
        <authorList>
            <person name="Poghosyan L."/>
            <person name="Leucker S."/>
        </authorList>
    </citation>
    <scope>NUCLEOTIDE SEQUENCE [LARGE SCALE GENOMIC DNA]</scope>
    <source>
        <strain evidence="3">S-RSF-IL-03</strain>
    </source>
</reference>
<dbReference type="EMBL" id="JABFRW010000052">
    <property type="protein sequence ID" value="NOT33481.1"/>
    <property type="molecule type" value="Genomic_DNA"/>
</dbReference>
<name>A0A849SG94_UNCEI</name>
<feature type="signal peptide" evidence="1">
    <location>
        <begin position="1"/>
        <end position="30"/>
    </location>
</feature>
<comment type="caution">
    <text evidence="3">The sequence shown here is derived from an EMBL/GenBank/DDBJ whole genome shotgun (WGS) entry which is preliminary data.</text>
</comment>
<dbReference type="SMART" id="SM00409">
    <property type="entry name" value="IG"/>
    <property type="match status" value="1"/>
</dbReference>
<evidence type="ECO:0000313" key="3">
    <source>
        <dbReference type="EMBL" id="NOT33481.1"/>
    </source>
</evidence>
<dbReference type="Proteomes" id="UP000580839">
    <property type="component" value="Unassembled WGS sequence"/>
</dbReference>
<dbReference type="SUPFAM" id="SSF50952">
    <property type="entry name" value="Soluble quinoprotein glucose dehydrogenase"/>
    <property type="match status" value="1"/>
</dbReference>
<dbReference type="Gene3D" id="2.60.40.10">
    <property type="entry name" value="Immunoglobulins"/>
    <property type="match status" value="1"/>
</dbReference>
<dbReference type="InterPro" id="IPR013098">
    <property type="entry name" value="Ig_I-set"/>
</dbReference>
<dbReference type="InterPro" id="IPR007110">
    <property type="entry name" value="Ig-like_dom"/>
</dbReference>
<dbReference type="Pfam" id="PF07995">
    <property type="entry name" value="GSDH"/>
    <property type="match status" value="1"/>
</dbReference>
<evidence type="ECO:0000256" key="1">
    <source>
        <dbReference type="SAM" id="SignalP"/>
    </source>
</evidence>
<dbReference type="InterPro" id="IPR003599">
    <property type="entry name" value="Ig_sub"/>
</dbReference>
<evidence type="ECO:0000313" key="4">
    <source>
        <dbReference type="Proteomes" id="UP000580839"/>
    </source>
</evidence>
<dbReference type="InterPro" id="IPR011041">
    <property type="entry name" value="Quinoprot_gluc/sorb_DH_b-prop"/>
</dbReference>
<organism evidence="3 4">
    <name type="scientific">Eiseniibacteriota bacterium</name>
    <dbReference type="NCBI Taxonomy" id="2212470"/>
    <lineage>
        <taxon>Bacteria</taxon>
        <taxon>Candidatus Eiseniibacteriota</taxon>
    </lineage>
</organism>
<proteinExistence type="predicted"/>
<feature type="domain" description="Ig-like" evidence="2">
    <location>
        <begin position="373"/>
        <end position="454"/>
    </location>
</feature>
<dbReference type="PANTHER" id="PTHR19328:SF75">
    <property type="entry name" value="ALDOSE SUGAR DEHYDROGENASE YLII"/>
    <property type="match status" value="1"/>
</dbReference>
<dbReference type="SUPFAM" id="SSF48726">
    <property type="entry name" value="Immunoglobulin"/>
    <property type="match status" value="1"/>
</dbReference>
<dbReference type="InterPro" id="IPR012938">
    <property type="entry name" value="Glc/Sorbosone_DH"/>
</dbReference>